<evidence type="ECO:0000256" key="5">
    <source>
        <dbReference type="ARBA" id="ARBA00023157"/>
    </source>
</evidence>
<dbReference type="Pfam" id="PF01532">
    <property type="entry name" value="Glyco_hydro_47"/>
    <property type="match status" value="1"/>
</dbReference>
<dbReference type="InterPro" id="IPR050749">
    <property type="entry name" value="Glycosyl_Hydrolase_47"/>
</dbReference>
<dbReference type="SUPFAM" id="SSF48225">
    <property type="entry name" value="Seven-hairpin glycosidases"/>
    <property type="match status" value="1"/>
</dbReference>
<keyword evidence="10" id="KW-1133">Transmembrane helix</keyword>
<reference evidence="11 12" key="1">
    <citation type="journal article" date="2018" name="New Phytol.">
        <title>Comparative genomics and transcriptomics depict ericoid mycorrhizal fungi as versatile saprotrophs and plant mutualists.</title>
        <authorList>
            <person name="Martino E."/>
            <person name="Morin E."/>
            <person name="Grelet G.A."/>
            <person name="Kuo A."/>
            <person name="Kohler A."/>
            <person name="Daghino S."/>
            <person name="Barry K.W."/>
            <person name="Cichocki N."/>
            <person name="Clum A."/>
            <person name="Dockter R.B."/>
            <person name="Hainaut M."/>
            <person name="Kuo R.C."/>
            <person name="LaButti K."/>
            <person name="Lindahl B.D."/>
            <person name="Lindquist E.A."/>
            <person name="Lipzen A."/>
            <person name="Khouja H.R."/>
            <person name="Magnuson J."/>
            <person name="Murat C."/>
            <person name="Ohm R.A."/>
            <person name="Singer S.W."/>
            <person name="Spatafora J.W."/>
            <person name="Wang M."/>
            <person name="Veneault-Fourrey C."/>
            <person name="Henrissat B."/>
            <person name="Grigoriev I.V."/>
            <person name="Martin F.M."/>
            <person name="Perotto S."/>
        </authorList>
    </citation>
    <scope>NUCLEOTIDE SEQUENCE [LARGE SCALE GENOMIC DNA]</scope>
    <source>
        <strain evidence="11 12">ATCC 22711</strain>
    </source>
</reference>
<feature type="transmembrane region" description="Helical" evidence="10">
    <location>
        <begin position="7"/>
        <end position="24"/>
    </location>
</feature>
<dbReference type="GO" id="GO:0004571">
    <property type="term" value="F:mannosyl-oligosaccharide 1,2-alpha-mannosidase activity"/>
    <property type="evidence" value="ECO:0007669"/>
    <property type="project" value="InterPro"/>
</dbReference>
<keyword evidence="10" id="KW-0812">Transmembrane</keyword>
<dbReference type="PRINTS" id="PR00747">
    <property type="entry name" value="GLYHDRLASE47"/>
</dbReference>
<dbReference type="Gene3D" id="1.50.10.10">
    <property type="match status" value="1"/>
</dbReference>
<dbReference type="InterPro" id="IPR001382">
    <property type="entry name" value="Glyco_hydro_47"/>
</dbReference>
<organism evidence="11 12">
    <name type="scientific">Amorphotheca resinae ATCC 22711</name>
    <dbReference type="NCBI Taxonomy" id="857342"/>
    <lineage>
        <taxon>Eukaryota</taxon>
        <taxon>Fungi</taxon>
        <taxon>Dikarya</taxon>
        <taxon>Ascomycota</taxon>
        <taxon>Pezizomycotina</taxon>
        <taxon>Leotiomycetes</taxon>
        <taxon>Helotiales</taxon>
        <taxon>Amorphothecaceae</taxon>
        <taxon>Amorphotheca</taxon>
    </lineage>
</organism>
<evidence type="ECO:0000256" key="4">
    <source>
        <dbReference type="ARBA" id="ARBA00022801"/>
    </source>
</evidence>
<comment type="cofactor">
    <cofactor evidence="1 7">
        <name>Ca(2+)</name>
        <dbReference type="ChEBI" id="CHEBI:29108"/>
    </cofactor>
</comment>
<dbReference type="PANTHER" id="PTHR11742">
    <property type="entry name" value="MANNOSYL-OLIGOSACCHARIDE ALPHA-1,2-MANNOSIDASE-RELATED"/>
    <property type="match status" value="1"/>
</dbReference>
<feature type="disulfide bond" evidence="8">
    <location>
        <begin position="396"/>
        <end position="425"/>
    </location>
</feature>
<proteinExistence type="inferred from homology"/>
<dbReference type="Proteomes" id="UP000241818">
    <property type="component" value="Unassembled WGS sequence"/>
</dbReference>
<feature type="active site" evidence="6">
    <location>
        <position position="322"/>
    </location>
</feature>
<comment type="pathway">
    <text evidence="2">Protein modification; protein glycosylation.</text>
</comment>
<dbReference type="PANTHER" id="PTHR11742:SF103">
    <property type="entry name" value="ENDOPLASMIC RETICULUM MANNOSIDASE MNL2-RELATED"/>
    <property type="match status" value="1"/>
</dbReference>
<dbReference type="RefSeq" id="XP_024716396.1">
    <property type="nucleotide sequence ID" value="XM_024866059.1"/>
</dbReference>
<evidence type="ECO:0000313" key="11">
    <source>
        <dbReference type="EMBL" id="PSS06666.1"/>
    </source>
</evidence>
<evidence type="ECO:0000313" key="12">
    <source>
        <dbReference type="Proteomes" id="UP000241818"/>
    </source>
</evidence>
<dbReference type="GO" id="GO:0005509">
    <property type="term" value="F:calcium ion binding"/>
    <property type="evidence" value="ECO:0007669"/>
    <property type="project" value="InterPro"/>
</dbReference>
<protein>
    <recommendedName>
        <fullName evidence="9">alpha-1,2-Mannosidase</fullName>
        <ecNumber evidence="9">3.2.1.-</ecNumber>
    </recommendedName>
</protein>
<sequence>MIMIRRLWPICAAATIVFVFFFYFNPAHVPRPVAIPLTRPFDDEFTKPKAHPDSHFQWASRQENFPVPSFRPFPTGSPTPIPKIQYEFPPETADEARDRLAKRNGIRKSFARAWEGYKNHAWLKDELLPLSGGSLNRFGGWAATLIDSLDTLWIMDMKTDFAQAVATLAEIDFTKSEDEELNVFETTIRYLGGLLSAYDLSEKQYPVLLEKAVELGNLLYAAFDTPDRMPITRWKWQRARNGEVQDSGNTLVAETGSLSLEFTRLSQITGDMKFFDAIQRITDRLERAQGLTKLPGMWPIVLDPKEEDFGGDTSFTLGAMADSVYEYLPKEYMLLNGLAQQYKQLYEYSIDTAKEYLFFRPMTQENADILMSGNIHVDPEVPDRLMLDPQGQHLACFAGGMVGLGSRVFNRPDDLPIARKLTEGCIWAYRAMPTGIMPERFYVFPCANATDCLWDAEQANSVPGFPGFTDIPDTRYVLRPEAIESVFILYRITGDPALRASAWAMFEAIEGRTRTQYGSAALDDVTKIPSPKSDSMESFWTAETLKYFYLIFSTPDVISLDDWVLNTEAHPFRRPVQG</sequence>
<keyword evidence="4 9" id="KW-0378">Hydrolase</keyword>
<evidence type="ECO:0000256" key="7">
    <source>
        <dbReference type="PIRSR" id="PIRSR601382-2"/>
    </source>
</evidence>
<evidence type="ECO:0000256" key="1">
    <source>
        <dbReference type="ARBA" id="ARBA00001913"/>
    </source>
</evidence>
<feature type="active site" description="Proton donor" evidence="6">
    <location>
        <position position="439"/>
    </location>
</feature>
<dbReference type="AlphaFoldDB" id="A0A2T3AP12"/>
<evidence type="ECO:0000256" key="3">
    <source>
        <dbReference type="ARBA" id="ARBA00007658"/>
    </source>
</evidence>
<dbReference type="EMBL" id="KZ679020">
    <property type="protein sequence ID" value="PSS06666.1"/>
    <property type="molecule type" value="Genomic_DNA"/>
</dbReference>
<keyword evidence="10" id="KW-0472">Membrane</keyword>
<keyword evidence="5 8" id="KW-1015">Disulfide bond</keyword>
<dbReference type="GO" id="GO:0005783">
    <property type="term" value="C:endoplasmic reticulum"/>
    <property type="evidence" value="ECO:0007669"/>
    <property type="project" value="TreeGrafter"/>
</dbReference>
<dbReference type="OrthoDB" id="8118055at2759"/>
<dbReference type="GO" id="GO:0036503">
    <property type="term" value="P:ERAD pathway"/>
    <property type="evidence" value="ECO:0007669"/>
    <property type="project" value="UniProtKB-ARBA"/>
</dbReference>
<feature type="binding site" evidence="7">
    <location>
        <position position="567"/>
    </location>
    <ligand>
        <name>Ca(2+)</name>
        <dbReference type="ChEBI" id="CHEBI:29108"/>
    </ligand>
</feature>
<dbReference type="InterPro" id="IPR012341">
    <property type="entry name" value="6hp_glycosidase-like_sf"/>
</dbReference>
<feature type="active site" description="Proton donor" evidence="6">
    <location>
        <position position="185"/>
    </location>
</feature>
<name>A0A2T3AP12_AMORE</name>
<feature type="active site" evidence="6">
    <location>
        <position position="481"/>
    </location>
</feature>
<dbReference type="GO" id="GO:0005975">
    <property type="term" value="P:carbohydrate metabolic process"/>
    <property type="evidence" value="ECO:0007669"/>
    <property type="project" value="InterPro"/>
</dbReference>
<comment type="similarity">
    <text evidence="3 9">Belongs to the glycosyl hydrolase 47 family.</text>
</comment>
<keyword evidence="12" id="KW-1185">Reference proteome</keyword>
<evidence type="ECO:0000256" key="8">
    <source>
        <dbReference type="PIRSR" id="PIRSR601382-3"/>
    </source>
</evidence>
<gene>
    <name evidence="11" type="ORF">M430DRAFT_31789</name>
</gene>
<dbReference type="GO" id="GO:0016020">
    <property type="term" value="C:membrane"/>
    <property type="evidence" value="ECO:0007669"/>
    <property type="project" value="InterPro"/>
</dbReference>
<evidence type="ECO:0000256" key="6">
    <source>
        <dbReference type="PIRSR" id="PIRSR601382-1"/>
    </source>
</evidence>
<keyword evidence="9" id="KW-0326">Glycosidase</keyword>
<evidence type="ECO:0000256" key="9">
    <source>
        <dbReference type="RuleBase" id="RU361193"/>
    </source>
</evidence>
<keyword evidence="7" id="KW-0106">Calcium</keyword>
<dbReference type="EC" id="3.2.1.-" evidence="9"/>
<keyword evidence="7" id="KW-0479">Metal-binding</keyword>
<dbReference type="InParanoid" id="A0A2T3AP12"/>
<dbReference type="InterPro" id="IPR036026">
    <property type="entry name" value="Seven-hairpin_glycosidases"/>
</dbReference>
<evidence type="ECO:0000256" key="2">
    <source>
        <dbReference type="ARBA" id="ARBA00004922"/>
    </source>
</evidence>
<evidence type="ECO:0000256" key="10">
    <source>
        <dbReference type="SAM" id="Phobius"/>
    </source>
</evidence>
<dbReference type="GeneID" id="36574140"/>
<dbReference type="UniPathway" id="UPA00378"/>
<dbReference type="FunFam" id="1.50.10.10:FF:000037">
    <property type="entry name" value="alpha-1,2-Mannosidase"/>
    <property type="match status" value="1"/>
</dbReference>
<accession>A0A2T3AP12</accession>
<dbReference type="STRING" id="857342.A0A2T3AP12"/>